<keyword evidence="3" id="KW-0770">Synapse</keyword>
<comment type="caution">
    <text evidence="12">The sequence shown here is derived from an EMBL/GenBank/DDBJ whole genome shotgun (WGS) entry which is preliminary data.</text>
</comment>
<feature type="compositionally biased region" description="Basic and acidic residues" evidence="10">
    <location>
        <begin position="389"/>
        <end position="407"/>
    </location>
</feature>
<evidence type="ECO:0000256" key="3">
    <source>
        <dbReference type="ARBA" id="ARBA00023018"/>
    </source>
</evidence>
<keyword evidence="4" id="KW-0472">Membrane</keyword>
<dbReference type="PANTHER" id="PTHR14499:SF30">
    <property type="entry name" value="POTASSIUM CHANNEL TETRAMERISATION DOMAIN CONTAINING 12B"/>
    <property type="match status" value="1"/>
</dbReference>
<dbReference type="AlphaFoldDB" id="A0A553QMA6"/>
<evidence type="ECO:0000313" key="13">
    <source>
        <dbReference type="Proteomes" id="UP000316079"/>
    </source>
</evidence>
<evidence type="ECO:0000256" key="4">
    <source>
        <dbReference type="ARBA" id="ARBA00023136"/>
    </source>
</evidence>
<dbReference type="Pfam" id="PF23110">
    <property type="entry name" value="H1_KCTD8_12_16"/>
    <property type="match status" value="1"/>
</dbReference>
<feature type="region of interest" description="Disordered" evidence="10">
    <location>
        <begin position="366"/>
        <end position="407"/>
    </location>
</feature>
<sequence length="445" mass="50598">MASPDNASWVHVGEPAFPEIIELNVGGQVYITRYSTLTSVPDSLLWEIFSQKNPKNLSRDTKGRFFIDRDGFLFRYILDYMRDQQLVLPEHFPERGRLKREAEYFNLPELVKSLVPKMSKQNSLGDDGCLSDPEESSPSVDISRNLASLGANACYSLGSGTGDGKCSGFITIGYRGSYTLGRDSQTDAKFRRVARIMVSGKTSLAKEVFGETLNESRDPDRPPERYTSRYYLKFTSLEQAFDRLSDSGFHMVACNSTGTCAFAHEQTDDKFWASYTEYVFYRGRAPMSRYFSEPDMDGAETLDNPHISNISSQDDSNFCFDQHNESLSDPLPPFPPPPAPMDIPELPFPREPSPTTLLAMSPARPTTLPLKTLPRPSVPNTMASTTTSTDKESRLLSKYPEEEERKQMEEDLKKCIEDFRRIRIPKLFPDRKRHWQSDLLRKYNA</sequence>
<keyword evidence="6" id="KW-0966">Cell projection</keyword>
<dbReference type="GO" id="GO:0042734">
    <property type="term" value="C:presynaptic membrane"/>
    <property type="evidence" value="ECO:0007669"/>
    <property type="project" value="UniProtKB-SubCell"/>
</dbReference>
<dbReference type="GO" id="GO:0008277">
    <property type="term" value="P:regulation of G protein-coupled receptor signaling pathway"/>
    <property type="evidence" value="ECO:0007669"/>
    <property type="project" value="TreeGrafter"/>
</dbReference>
<evidence type="ECO:0000259" key="11">
    <source>
        <dbReference type="SMART" id="SM00225"/>
    </source>
</evidence>
<dbReference type="EMBL" id="SRMA01025779">
    <property type="protein sequence ID" value="TRY91124.1"/>
    <property type="molecule type" value="Genomic_DNA"/>
</dbReference>
<evidence type="ECO:0000256" key="8">
    <source>
        <dbReference type="ARBA" id="ARBA00034111"/>
    </source>
</evidence>
<keyword evidence="2" id="KW-0597">Phosphoprotein</keyword>
<dbReference type="Pfam" id="PF02214">
    <property type="entry name" value="BTB_2"/>
    <property type="match status" value="1"/>
</dbReference>
<reference evidence="12 13" key="1">
    <citation type="journal article" date="2019" name="Sci. Data">
        <title>Hybrid genome assembly and annotation of Danionella translucida.</title>
        <authorList>
            <person name="Kadobianskyi M."/>
            <person name="Schulze L."/>
            <person name="Schuelke M."/>
            <person name="Judkewitz B."/>
        </authorList>
    </citation>
    <scope>NUCLEOTIDE SEQUENCE [LARGE SCALE GENOMIC DNA]</scope>
    <source>
        <strain evidence="12 13">Bolton</strain>
    </source>
</reference>
<evidence type="ECO:0000256" key="6">
    <source>
        <dbReference type="ARBA" id="ARBA00023273"/>
    </source>
</evidence>
<evidence type="ECO:0000256" key="2">
    <source>
        <dbReference type="ARBA" id="ARBA00022553"/>
    </source>
</evidence>
<gene>
    <name evidence="12" type="ORF">DNTS_020416</name>
</gene>
<organism evidence="12 13">
    <name type="scientific">Danionella cerebrum</name>
    <dbReference type="NCBI Taxonomy" id="2873325"/>
    <lineage>
        <taxon>Eukaryota</taxon>
        <taxon>Metazoa</taxon>
        <taxon>Chordata</taxon>
        <taxon>Craniata</taxon>
        <taxon>Vertebrata</taxon>
        <taxon>Euteleostomi</taxon>
        <taxon>Actinopterygii</taxon>
        <taxon>Neopterygii</taxon>
        <taxon>Teleostei</taxon>
        <taxon>Ostariophysi</taxon>
        <taxon>Cypriniformes</taxon>
        <taxon>Danionidae</taxon>
        <taxon>Danioninae</taxon>
        <taxon>Danionella</taxon>
    </lineage>
</organism>
<evidence type="ECO:0000256" key="7">
    <source>
        <dbReference type="ARBA" id="ARBA00034100"/>
    </source>
</evidence>
<evidence type="ECO:0000256" key="10">
    <source>
        <dbReference type="SAM" id="MobiDB-lite"/>
    </source>
</evidence>
<dbReference type="SUPFAM" id="SSF54695">
    <property type="entry name" value="POZ domain"/>
    <property type="match status" value="1"/>
</dbReference>
<protein>
    <recommendedName>
        <fullName evidence="11">BTB domain-containing protein</fullName>
    </recommendedName>
</protein>
<dbReference type="InterPro" id="IPR011333">
    <property type="entry name" value="SKP1/BTB/POZ_sf"/>
</dbReference>
<comment type="function">
    <text evidence="9">Auxiliary subunit of GABA-B receptors that determine the pharmacology and kinetics of the receptor response. Increases agonist potency and markedly alter the G-protein signaling of the receptors by accelerating onset and promoting desensitization.</text>
</comment>
<evidence type="ECO:0000313" key="12">
    <source>
        <dbReference type="EMBL" id="TRY91124.1"/>
    </source>
</evidence>
<feature type="domain" description="BTB" evidence="11">
    <location>
        <begin position="19"/>
        <end position="122"/>
    </location>
</feature>
<evidence type="ECO:0000256" key="9">
    <source>
        <dbReference type="ARBA" id="ARBA00057758"/>
    </source>
</evidence>
<dbReference type="InterPro" id="IPR000210">
    <property type="entry name" value="BTB/POZ_dom"/>
</dbReference>
<evidence type="ECO:0000256" key="5">
    <source>
        <dbReference type="ARBA" id="ARBA00023257"/>
    </source>
</evidence>
<proteinExistence type="predicted"/>
<accession>A0A553QMA6</accession>
<dbReference type="GO" id="GO:0043235">
    <property type="term" value="C:receptor complex"/>
    <property type="evidence" value="ECO:0007669"/>
    <property type="project" value="TreeGrafter"/>
</dbReference>
<dbReference type="Proteomes" id="UP000316079">
    <property type="component" value="Unassembled WGS sequence"/>
</dbReference>
<dbReference type="GO" id="GO:0051260">
    <property type="term" value="P:protein homooligomerization"/>
    <property type="evidence" value="ECO:0007669"/>
    <property type="project" value="InterPro"/>
</dbReference>
<keyword evidence="1" id="KW-1003">Cell membrane</keyword>
<keyword evidence="5" id="KW-0628">Postsynaptic cell membrane</keyword>
<dbReference type="SMART" id="SM00225">
    <property type="entry name" value="BTB"/>
    <property type="match status" value="1"/>
</dbReference>
<dbReference type="PANTHER" id="PTHR14499">
    <property type="entry name" value="POTASSIUM CHANNEL TETRAMERIZATION DOMAIN-CONTAINING"/>
    <property type="match status" value="1"/>
</dbReference>
<keyword evidence="13" id="KW-1185">Reference proteome</keyword>
<dbReference type="FunFam" id="3.30.710.10:FF:000031">
    <property type="entry name" value="BTB/POZ domain-containing protein KCTD16"/>
    <property type="match status" value="1"/>
</dbReference>
<dbReference type="Gene3D" id="3.30.710.10">
    <property type="entry name" value="Potassium Channel Kv1.1, Chain A"/>
    <property type="match status" value="1"/>
</dbReference>
<feature type="compositionally biased region" description="Polar residues" evidence="10">
    <location>
        <begin position="378"/>
        <end position="388"/>
    </location>
</feature>
<dbReference type="InterPro" id="IPR057093">
    <property type="entry name" value="H1_KCTD8_12_16"/>
</dbReference>
<evidence type="ECO:0000256" key="1">
    <source>
        <dbReference type="ARBA" id="ARBA00022475"/>
    </source>
</evidence>
<comment type="subcellular location">
    <subcellularLocation>
        <location evidence="7">Postsynaptic cell membrane</location>
    </subcellularLocation>
    <subcellularLocation>
        <location evidence="8">Presynaptic cell membrane</location>
    </subcellularLocation>
</comment>
<dbReference type="OrthoDB" id="2414723at2759"/>
<dbReference type="STRING" id="623744.A0A553QMA6"/>
<dbReference type="InterPro" id="IPR003131">
    <property type="entry name" value="T1-type_BTB"/>
</dbReference>
<dbReference type="CDD" id="cd18367">
    <property type="entry name" value="BTB_POZ_KCTD8-like"/>
    <property type="match status" value="1"/>
</dbReference>
<dbReference type="GO" id="GO:0045211">
    <property type="term" value="C:postsynaptic membrane"/>
    <property type="evidence" value="ECO:0007669"/>
    <property type="project" value="UniProtKB-SubCell"/>
</dbReference>
<name>A0A553QMA6_9TELE</name>